<dbReference type="Pfam" id="PF00296">
    <property type="entry name" value="Bac_luciferase"/>
    <property type="match status" value="1"/>
</dbReference>
<dbReference type="AlphaFoldDB" id="A0A7C9NKR0"/>
<dbReference type="GO" id="GO:0016705">
    <property type="term" value="F:oxidoreductase activity, acting on paired donors, with incorporation or reduction of molecular oxygen"/>
    <property type="evidence" value="ECO:0007669"/>
    <property type="project" value="InterPro"/>
</dbReference>
<protein>
    <submittedName>
        <fullName evidence="3">LLM class flavin-dependent oxidoreductase</fullName>
    </submittedName>
</protein>
<reference evidence="3 4" key="1">
    <citation type="submission" date="2020-01" db="EMBL/GenBank/DDBJ databases">
        <title>Herbidospora sp. NEAU-GS84 nov., a novel actinomycete isolated from soil.</title>
        <authorList>
            <person name="Han L."/>
        </authorList>
    </citation>
    <scope>NUCLEOTIDE SEQUENCE [LARGE SCALE GENOMIC DNA]</scope>
    <source>
        <strain evidence="3 4">NEAU-GS84</strain>
    </source>
</reference>
<dbReference type="PANTHER" id="PTHR43244:SF1">
    <property type="entry name" value="5,10-METHYLENETETRAHYDROMETHANOPTERIN REDUCTASE"/>
    <property type="match status" value="1"/>
</dbReference>
<organism evidence="3 4">
    <name type="scientific">Herbidospora solisilvae</name>
    <dbReference type="NCBI Taxonomy" id="2696284"/>
    <lineage>
        <taxon>Bacteria</taxon>
        <taxon>Bacillati</taxon>
        <taxon>Actinomycetota</taxon>
        <taxon>Actinomycetes</taxon>
        <taxon>Streptosporangiales</taxon>
        <taxon>Streptosporangiaceae</taxon>
        <taxon>Herbidospora</taxon>
    </lineage>
</organism>
<dbReference type="InterPro" id="IPR050564">
    <property type="entry name" value="F420-G6PD/mer"/>
</dbReference>
<keyword evidence="4" id="KW-1185">Reference proteome</keyword>
<accession>A0A7C9NKR0</accession>
<evidence type="ECO:0000259" key="2">
    <source>
        <dbReference type="Pfam" id="PF00296"/>
    </source>
</evidence>
<name>A0A7C9NKR0_9ACTN</name>
<dbReference type="SUPFAM" id="SSF51679">
    <property type="entry name" value="Bacterial luciferase-like"/>
    <property type="match status" value="1"/>
</dbReference>
<dbReference type="EMBL" id="WXEW01000009">
    <property type="protein sequence ID" value="NAS25658.1"/>
    <property type="molecule type" value="Genomic_DNA"/>
</dbReference>
<evidence type="ECO:0000313" key="4">
    <source>
        <dbReference type="Proteomes" id="UP000479526"/>
    </source>
</evidence>
<feature type="domain" description="Luciferase-like" evidence="2">
    <location>
        <begin position="15"/>
        <end position="304"/>
    </location>
</feature>
<dbReference type="Gene3D" id="3.20.20.30">
    <property type="entry name" value="Luciferase-like domain"/>
    <property type="match status" value="1"/>
</dbReference>
<evidence type="ECO:0000313" key="3">
    <source>
        <dbReference type="EMBL" id="NAS25658.1"/>
    </source>
</evidence>
<dbReference type="PANTHER" id="PTHR43244">
    <property type="match status" value="1"/>
</dbReference>
<dbReference type="Proteomes" id="UP000479526">
    <property type="component" value="Unassembled WGS sequence"/>
</dbReference>
<evidence type="ECO:0000256" key="1">
    <source>
        <dbReference type="ARBA" id="ARBA00023002"/>
    </source>
</evidence>
<dbReference type="InterPro" id="IPR011251">
    <property type="entry name" value="Luciferase-like_dom"/>
</dbReference>
<gene>
    <name evidence="3" type="ORF">GT755_28725</name>
</gene>
<comment type="caution">
    <text evidence="3">The sequence shown here is derived from an EMBL/GenBank/DDBJ whole genome shotgun (WGS) entry which is preliminary data.</text>
</comment>
<proteinExistence type="predicted"/>
<dbReference type="InterPro" id="IPR036661">
    <property type="entry name" value="Luciferase-like_sf"/>
</dbReference>
<keyword evidence="1" id="KW-0560">Oxidoreductase</keyword>
<sequence length="339" mass="35738">MPTVEIGLGLQSDKGAGDYAELARSAEEHGFDVLTVFGDLMYQPPIFPLLEMAAATERVRLGVACLNPYSLAPYEIAGQIAALDLASRGRAYLGLARGTWLGAVGIDQQRPLTTLEESAQVVYRLLRGDGGGYEGRVFRLAPGTTLRYPVHRPDPPLLLGAWGAKGAALAGRIADEIKVGGSANPAMVKVIRERLRPGAEAAGRAADDVGIVLGAVTVVDTDGNAARARARAEVAMYLAVVAELDPTLEIPADLVARVKELVDAGRHEEAGRLIPGDLLDLFAFAGTPDQVAEQAQALIDAGVRRVEFGTPHGLSDRRGVELLGSAVLPSLRRTRSVAA</sequence>